<evidence type="ECO:0000313" key="2">
    <source>
        <dbReference type="Proteomes" id="UP000515125"/>
    </source>
</evidence>
<dbReference type="Pfam" id="PF00481">
    <property type="entry name" value="PP2C"/>
    <property type="match status" value="1"/>
</dbReference>
<dbReference type="CDD" id="cd00143">
    <property type="entry name" value="PP2Cc"/>
    <property type="match status" value="1"/>
</dbReference>
<name>A0A6P6RV25_9EIME</name>
<dbReference type="GeneID" id="34624643"/>
<evidence type="ECO:0000259" key="1">
    <source>
        <dbReference type="PROSITE" id="PS51746"/>
    </source>
</evidence>
<dbReference type="GO" id="GO:0004722">
    <property type="term" value="F:protein serine/threonine phosphatase activity"/>
    <property type="evidence" value="ECO:0007669"/>
    <property type="project" value="InterPro"/>
</dbReference>
<protein>
    <submittedName>
        <fullName evidence="3">Probable protein phosphatase 2C 6</fullName>
    </submittedName>
</protein>
<evidence type="ECO:0000313" key="3">
    <source>
        <dbReference type="RefSeq" id="XP_026191317.1"/>
    </source>
</evidence>
<reference evidence="3" key="1">
    <citation type="submission" date="2025-08" db="UniProtKB">
        <authorList>
            <consortium name="RefSeq"/>
        </authorList>
    </citation>
    <scope>IDENTIFICATION</scope>
</reference>
<dbReference type="RefSeq" id="XP_026191317.1">
    <property type="nucleotide sequence ID" value="XM_026335532.1"/>
</dbReference>
<dbReference type="Gene3D" id="3.60.40.10">
    <property type="entry name" value="PPM-type phosphatase domain"/>
    <property type="match status" value="1"/>
</dbReference>
<dbReference type="AlphaFoldDB" id="A0A6P6RV25"/>
<sequence length="367" mass="39271">MKSSKAPTQQPGAVTGASGAVEQCVSSHLKTKTMKVQDGFTETAAATILGKRSFDEDAMLVAAPLPGRPGSRLKALFDGHGGYIVSRKCSVLAPTFYGRMQEFSANAFAKASFALDAALRSDPDVPIGPGSTGIIAVMEAIDPGIPEYMLHVANIGDSRLMVLHEDGTFTPMSVDQKPSDPLEMSRVRRAGGSVIRTAMAVWRIDGRLALSRSFGDFRMKNRSDLLPSQQKVVALPHSRTIKVKPGDILVFACDGVFEAQGMTWKFVANYVAMQLQASIGPPSATGGDLEETATRLVTTAYLMGSWDNISAMIVKVLPTALPSTVVTAAETDVLGTRTERPTMMESEATLERSGAWMTDLGLYATLY</sequence>
<dbReference type="PANTHER" id="PTHR47992">
    <property type="entry name" value="PROTEIN PHOSPHATASE"/>
    <property type="match status" value="1"/>
</dbReference>
<dbReference type="InterPro" id="IPR001932">
    <property type="entry name" value="PPM-type_phosphatase-like_dom"/>
</dbReference>
<keyword evidence="2" id="KW-1185">Reference proteome</keyword>
<dbReference type="InterPro" id="IPR015655">
    <property type="entry name" value="PP2C"/>
</dbReference>
<organism evidence="2 3">
    <name type="scientific">Cyclospora cayetanensis</name>
    <dbReference type="NCBI Taxonomy" id="88456"/>
    <lineage>
        <taxon>Eukaryota</taxon>
        <taxon>Sar</taxon>
        <taxon>Alveolata</taxon>
        <taxon>Apicomplexa</taxon>
        <taxon>Conoidasida</taxon>
        <taxon>Coccidia</taxon>
        <taxon>Eucoccidiorida</taxon>
        <taxon>Eimeriorina</taxon>
        <taxon>Eimeriidae</taxon>
        <taxon>Cyclospora</taxon>
    </lineage>
</organism>
<proteinExistence type="predicted"/>
<dbReference type="SMART" id="SM00332">
    <property type="entry name" value="PP2Cc"/>
    <property type="match status" value="1"/>
</dbReference>
<dbReference type="PROSITE" id="PS51746">
    <property type="entry name" value="PPM_2"/>
    <property type="match status" value="1"/>
</dbReference>
<gene>
    <name evidence="3" type="primary">LOC34624643</name>
</gene>
<dbReference type="OrthoDB" id="347279at2759"/>
<dbReference type="SUPFAM" id="SSF81606">
    <property type="entry name" value="PP2C-like"/>
    <property type="match status" value="1"/>
</dbReference>
<feature type="domain" description="PPM-type phosphatase" evidence="1">
    <location>
        <begin position="42"/>
        <end position="316"/>
    </location>
</feature>
<dbReference type="Proteomes" id="UP000515125">
    <property type="component" value="Unplaced"/>
</dbReference>
<accession>A0A6P6RV25</accession>
<dbReference type="InterPro" id="IPR036457">
    <property type="entry name" value="PPM-type-like_dom_sf"/>
</dbReference>